<protein>
    <submittedName>
        <fullName evidence="2">Uncharacterized protein</fullName>
    </submittedName>
</protein>
<reference evidence="2 3" key="1">
    <citation type="journal article" date="2013" name="PLoS Genet.">
        <title>The genome and development-dependent transcriptomes of Pyronema confluens: a window into fungal evolution.</title>
        <authorList>
            <person name="Traeger S."/>
            <person name="Altegoer F."/>
            <person name="Freitag M."/>
            <person name="Gabaldon T."/>
            <person name="Kempken F."/>
            <person name="Kumar A."/>
            <person name="Marcet-Houben M."/>
            <person name="Poggeler S."/>
            <person name="Stajich J.E."/>
            <person name="Nowrousian M."/>
        </authorList>
    </citation>
    <scope>NUCLEOTIDE SEQUENCE [LARGE SCALE GENOMIC DNA]</scope>
    <source>
        <strain evidence="3">CBS 100304</strain>
        <tissue evidence="2">Vegetative mycelium</tissue>
    </source>
</reference>
<gene>
    <name evidence="2" type="ORF">PCON_10491</name>
</gene>
<feature type="compositionally biased region" description="Low complexity" evidence="1">
    <location>
        <begin position="73"/>
        <end position="114"/>
    </location>
</feature>
<feature type="compositionally biased region" description="Acidic residues" evidence="1">
    <location>
        <begin position="115"/>
        <end position="128"/>
    </location>
</feature>
<sequence length="499" mass="53936">MPNFGFLSPRPKATRVMFGVSTAAVLASGLPTVDDEDRVKIREGLVDEKNEKRLRKKSWVSLRSASAQHAERSPGMPSTPTTPRTTSTPITTSAPAASTPSTPAAASSAALAELPTEDETPEDDDEPEATPPAPLNPIDGALALAKAMGTSDAVKTLMAHSESQTSTLFAGITHLHLVPSIPLLSGSSFKHLNISHDTLDIAAKSLFQTFATGNHVVIRITMGYWKDLLATAVAQDDSAFVEWFFELVLSQVGVIGGIKDVGLVDLVLDLFHALFTSLQKGGKDGLLAGFRNAMGELMQGLMDGEFEPMVKGLVVHREKELLKLIEAGDDAGVEKEMEYTSEWINVGMKVRKHSIIARGFMKIYVTGLKALEDREKEELLDTLLKNIEPDLGDGGGDRGDGGNVNLQLATVCETGLMARSCGCKIAQKHIQLMLLEIIKEHAKSEINIDPSLSLKFDGLMGPISEVQDVFLEFDWAENMSPWWDSFQDVGEEVLGAVLS</sequence>
<dbReference type="Proteomes" id="UP000018144">
    <property type="component" value="Unassembled WGS sequence"/>
</dbReference>
<proteinExistence type="predicted"/>
<evidence type="ECO:0000313" key="2">
    <source>
        <dbReference type="EMBL" id="CCX10897.1"/>
    </source>
</evidence>
<dbReference type="OrthoDB" id="195446at2759"/>
<keyword evidence="3" id="KW-1185">Reference proteome</keyword>
<accession>U4L353</accession>
<organism evidence="2 3">
    <name type="scientific">Pyronema omphalodes (strain CBS 100304)</name>
    <name type="common">Pyronema confluens</name>
    <dbReference type="NCBI Taxonomy" id="1076935"/>
    <lineage>
        <taxon>Eukaryota</taxon>
        <taxon>Fungi</taxon>
        <taxon>Dikarya</taxon>
        <taxon>Ascomycota</taxon>
        <taxon>Pezizomycotina</taxon>
        <taxon>Pezizomycetes</taxon>
        <taxon>Pezizales</taxon>
        <taxon>Pyronemataceae</taxon>
        <taxon>Pyronema</taxon>
    </lineage>
</organism>
<evidence type="ECO:0000256" key="1">
    <source>
        <dbReference type="SAM" id="MobiDB-lite"/>
    </source>
</evidence>
<feature type="region of interest" description="Disordered" evidence="1">
    <location>
        <begin position="53"/>
        <end position="138"/>
    </location>
</feature>
<dbReference type="AlphaFoldDB" id="U4L353"/>
<dbReference type="EMBL" id="HF935574">
    <property type="protein sequence ID" value="CCX10897.1"/>
    <property type="molecule type" value="Genomic_DNA"/>
</dbReference>
<name>U4L353_PYROM</name>
<evidence type="ECO:0000313" key="3">
    <source>
        <dbReference type="Proteomes" id="UP000018144"/>
    </source>
</evidence>